<feature type="transmembrane region" description="Helical" evidence="1">
    <location>
        <begin position="36"/>
        <end position="56"/>
    </location>
</feature>
<name>A0A424YEU1_9FIRM</name>
<dbReference type="Pfam" id="PF11127">
    <property type="entry name" value="YgaP-like_TM"/>
    <property type="match status" value="1"/>
</dbReference>
<comment type="caution">
    <text evidence="3">The sequence shown here is derived from an EMBL/GenBank/DDBJ whole genome shotgun (WGS) entry which is preliminary data.</text>
</comment>
<dbReference type="InterPro" id="IPR021309">
    <property type="entry name" value="YgaP-like_TM"/>
</dbReference>
<reference evidence="3 4" key="1">
    <citation type="submission" date="2018-08" db="EMBL/GenBank/DDBJ databases">
        <title>The metabolism and importance of syntrophic acetate oxidation coupled to methane or sulfide production in haloalkaline environments.</title>
        <authorList>
            <person name="Timmers P.H.A."/>
            <person name="Vavourakis C.D."/>
            <person name="Sorokin D.Y."/>
            <person name="Sinninghe Damste J.S."/>
            <person name="Muyzer G."/>
            <person name="Stams A.J.M."/>
            <person name="Plugge C.M."/>
        </authorList>
    </citation>
    <scope>NUCLEOTIDE SEQUENCE [LARGE SCALE GENOMIC DNA]</scope>
    <source>
        <strain evidence="3">MSAO_Bac1</strain>
    </source>
</reference>
<gene>
    <name evidence="3" type="ORF">D5R97_05040</name>
</gene>
<keyword evidence="1" id="KW-0812">Transmembrane</keyword>
<evidence type="ECO:0000313" key="4">
    <source>
        <dbReference type="Proteomes" id="UP000285138"/>
    </source>
</evidence>
<evidence type="ECO:0000259" key="2">
    <source>
        <dbReference type="Pfam" id="PF11127"/>
    </source>
</evidence>
<dbReference type="Proteomes" id="UP000285138">
    <property type="component" value="Unassembled WGS sequence"/>
</dbReference>
<dbReference type="AlphaFoldDB" id="A0A424YEU1"/>
<proteinExistence type="predicted"/>
<evidence type="ECO:0000256" key="1">
    <source>
        <dbReference type="SAM" id="Phobius"/>
    </source>
</evidence>
<accession>A0A424YEU1</accession>
<protein>
    <submittedName>
        <fullName evidence="3">DUF2892 domain-containing protein</fullName>
    </submittedName>
</protein>
<sequence length="70" mass="7869">MLKNVGRWDQAARFILGILFILMVLFHLVVGRPGLFLAALGIYLLFTSLLQHCPLYQQLGFSTKKFNGGT</sequence>
<feature type="domain" description="Inner membrane protein YgaP-like transmembrane" evidence="2">
    <location>
        <begin position="1"/>
        <end position="65"/>
    </location>
</feature>
<dbReference type="EMBL" id="QZAA01000131">
    <property type="protein sequence ID" value="RQD76106.1"/>
    <property type="molecule type" value="Genomic_DNA"/>
</dbReference>
<feature type="transmembrane region" description="Helical" evidence="1">
    <location>
        <begin position="12"/>
        <end position="30"/>
    </location>
</feature>
<keyword evidence="1" id="KW-0472">Membrane</keyword>
<organism evidence="3 4">
    <name type="scientific">Candidatus Syntrophonatronum acetioxidans</name>
    <dbReference type="NCBI Taxonomy" id="1795816"/>
    <lineage>
        <taxon>Bacteria</taxon>
        <taxon>Bacillati</taxon>
        <taxon>Bacillota</taxon>
        <taxon>Clostridia</taxon>
        <taxon>Eubacteriales</taxon>
        <taxon>Syntrophomonadaceae</taxon>
        <taxon>Candidatus Syntrophonatronum</taxon>
    </lineage>
</organism>
<evidence type="ECO:0000313" key="3">
    <source>
        <dbReference type="EMBL" id="RQD76106.1"/>
    </source>
</evidence>
<keyword evidence="1" id="KW-1133">Transmembrane helix</keyword>